<feature type="domain" description="Glycosyl hydrolase family 92" evidence="1">
    <location>
        <begin position="285"/>
        <end position="739"/>
    </location>
</feature>
<dbReference type="GO" id="GO:0030246">
    <property type="term" value="F:carbohydrate binding"/>
    <property type="evidence" value="ECO:0007669"/>
    <property type="project" value="InterPro"/>
</dbReference>
<dbReference type="AlphaFoldDB" id="A0A7W9SU98"/>
<keyword evidence="4" id="KW-1185">Reference proteome</keyword>
<organism evidence="3 4">
    <name type="scientific">Armatimonas rosea</name>
    <dbReference type="NCBI Taxonomy" id="685828"/>
    <lineage>
        <taxon>Bacteria</taxon>
        <taxon>Bacillati</taxon>
        <taxon>Armatimonadota</taxon>
        <taxon>Armatimonadia</taxon>
        <taxon>Armatimonadales</taxon>
        <taxon>Armatimonadaceae</taxon>
        <taxon>Armatimonas</taxon>
    </lineage>
</organism>
<dbReference type="FunFam" id="3.30.2080.10:FF:000001">
    <property type="entry name" value="Alpha-1,2-mannosidase subfamily"/>
    <property type="match status" value="1"/>
</dbReference>
<dbReference type="SUPFAM" id="SSF48208">
    <property type="entry name" value="Six-hairpin glycosidases"/>
    <property type="match status" value="1"/>
</dbReference>
<proteinExistence type="predicted"/>
<dbReference type="Pfam" id="PF07971">
    <property type="entry name" value="Glyco_hydro_92"/>
    <property type="match status" value="1"/>
</dbReference>
<dbReference type="Gene3D" id="1.20.1050.60">
    <property type="entry name" value="alpha-1,2-mannosidase"/>
    <property type="match status" value="1"/>
</dbReference>
<dbReference type="PANTHER" id="PTHR12143:SF39">
    <property type="entry name" value="SECRETED PROTEIN"/>
    <property type="match status" value="1"/>
</dbReference>
<evidence type="ECO:0000313" key="4">
    <source>
        <dbReference type="Proteomes" id="UP000520814"/>
    </source>
</evidence>
<dbReference type="Proteomes" id="UP000520814">
    <property type="component" value="Unassembled WGS sequence"/>
</dbReference>
<dbReference type="InterPro" id="IPR008928">
    <property type="entry name" value="6-hairpin_glycosidase_sf"/>
</dbReference>
<protein>
    <submittedName>
        <fullName evidence="3">Putative alpha-1,2-mannosidase</fullName>
    </submittedName>
</protein>
<dbReference type="GO" id="GO:0005829">
    <property type="term" value="C:cytosol"/>
    <property type="evidence" value="ECO:0007669"/>
    <property type="project" value="TreeGrafter"/>
</dbReference>
<comment type="caution">
    <text evidence="3">The sequence shown here is derived from an EMBL/GenBank/DDBJ whole genome shotgun (WGS) entry which is preliminary data.</text>
</comment>
<dbReference type="InterPro" id="IPR014718">
    <property type="entry name" value="GH-type_carb-bd"/>
</dbReference>
<evidence type="ECO:0000259" key="2">
    <source>
        <dbReference type="Pfam" id="PF17678"/>
    </source>
</evidence>
<evidence type="ECO:0000259" key="1">
    <source>
        <dbReference type="Pfam" id="PF07971"/>
    </source>
</evidence>
<dbReference type="PANTHER" id="PTHR12143">
    <property type="entry name" value="PEPTIDE N-GLYCANASE PNGASE -RELATED"/>
    <property type="match status" value="1"/>
</dbReference>
<dbReference type="GO" id="GO:0006516">
    <property type="term" value="P:glycoprotein catabolic process"/>
    <property type="evidence" value="ECO:0007669"/>
    <property type="project" value="TreeGrafter"/>
</dbReference>
<dbReference type="Pfam" id="PF17678">
    <property type="entry name" value="Glyco_hydro_92N"/>
    <property type="match status" value="1"/>
</dbReference>
<dbReference type="RefSeq" id="WP_184202420.1">
    <property type="nucleotide sequence ID" value="NZ_JACHGW010000004.1"/>
</dbReference>
<evidence type="ECO:0000313" key="3">
    <source>
        <dbReference type="EMBL" id="MBB6052791.1"/>
    </source>
</evidence>
<dbReference type="Gene3D" id="2.70.98.10">
    <property type="match status" value="1"/>
</dbReference>
<dbReference type="EMBL" id="JACHGW010000004">
    <property type="protein sequence ID" value="MBB6052791.1"/>
    <property type="molecule type" value="Genomic_DNA"/>
</dbReference>
<sequence length="751" mass="83477">MQNKLVDSINPLIGASTSQEFGEGKTFPGPTTPFGLVQLSPDTITGGDNGPGYSWHHKTIEGFSFTHMSGIGWYGDLGNFLVMPTTGKLKTERGTKGAEDGYRSRFRHETEVVKAGYYAVTLDDYNIRAELTAAPRAGLLKFTFPKSDQSRVQIDLARRVGGTSVRQSVTVVDDHTIEGWMECTPDGGGWGNGDGKAHYTVHFSAQFSKPLKKFGVWSAEIPDSQRRKREDIESAAYRARVAAADVLEGCRAREGKHLGFYTEFPTTEGEVVLVKAGISFVSVEGARQNLKRDIPGWDFAGVHQSARRLWEKALQNVEIEGGTPSQREAFSTALYHTMIDPRAASDSDGRYIGADRKPHQTGQFTYRTIFSGWDVFRSQYPLLSIIRPDVVNDTVNSLIQQAELSGRGCLARWEILGAESGCMIGDPAVSVIVDAYLKGIRRFDTAKAYQLCRQSVMGNTTSRPSQAEYERQGFVPGSISWTLENAYFDHCTARFADALGKHDDATLLKQRAQNYRTIYDPSVGNMRARNRDGSWTTWHGATTEGQGCVESNPYQQGWFVPHDVPGLIQLMGKQYFLDYLTAFFEKTPANFKWNPYYNHANEPVHQVAYLFVYAGAPWLTQKWVRFILNNAYGTGVKGLCGNEDVGQMSAWYLLSALGFHPVSPVDGTYIIGSPLFDRVTLRLDPAYYKGKTFTVVAHNNSEKNFYIQSARLNGKPLERAWLKHAEIVVGGTLEFVMGPEPNLHWGSAPGT</sequence>
<feature type="domain" description="Glycosyl hydrolase family 92 N-terminal" evidence="2">
    <location>
        <begin position="9"/>
        <end position="279"/>
    </location>
</feature>
<dbReference type="InterPro" id="IPR012939">
    <property type="entry name" value="Glyco_hydro_92"/>
</dbReference>
<gene>
    <name evidence="3" type="ORF">HNQ39_004612</name>
</gene>
<dbReference type="GO" id="GO:0000224">
    <property type="term" value="F:peptide-N4-(N-acetyl-beta-glucosaminyl)asparagine amidase activity"/>
    <property type="evidence" value="ECO:0007669"/>
    <property type="project" value="TreeGrafter"/>
</dbReference>
<reference evidence="3 4" key="1">
    <citation type="submission" date="2020-08" db="EMBL/GenBank/DDBJ databases">
        <title>Genomic Encyclopedia of Type Strains, Phase IV (KMG-IV): sequencing the most valuable type-strain genomes for metagenomic binning, comparative biology and taxonomic classification.</title>
        <authorList>
            <person name="Goeker M."/>
        </authorList>
    </citation>
    <scope>NUCLEOTIDE SEQUENCE [LARGE SCALE GENOMIC DNA]</scope>
    <source>
        <strain evidence="3 4">DSM 23562</strain>
    </source>
</reference>
<dbReference type="InterPro" id="IPR041371">
    <property type="entry name" value="GH92_N"/>
</dbReference>
<dbReference type="Gene3D" id="3.30.2080.10">
    <property type="entry name" value="GH92 mannosidase domain"/>
    <property type="match status" value="1"/>
</dbReference>
<dbReference type="NCBIfam" id="TIGR01180">
    <property type="entry name" value="aman2_put"/>
    <property type="match status" value="1"/>
</dbReference>
<dbReference type="InterPro" id="IPR050883">
    <property type="entry name" value="PNGase"/>
</dbReference>
<dbReference type="GO" id="GO:0005975">
    <property type="term" value="P:carbohydrate metabolic process"/>
    <property type="evidence" value="ECO:0007669"/>
    <property type="project" value="InterPro"/>
</dbReference>
<dbReference type="InterPro" id="IPR005887">
    <property type="entry name" value="GH92_a_mannosidase_put"/>
</dbReference>
<accession>A0A7W9SU98</accession>
<name>A0A7W9SU98_ARMRO</name>
<dbReference type="Gene3D" id="1.20.1610.10">
    <property type="entry name" value="alpha-1,2-mannosidases domains"/>
    <property type="match status" value="1"/>
</dbReference>